<evidence type="ECO:0000313" key="2">
    <source>
        <dbReference type="EMBL" id="RXH91832.1"/>
    </source>
</evidence>
<keyword evidence="1" id="KW-1133">Transmembrane helix</keyword>
<dbReference type="EMBL" id="RDQH01000334">
    <property type="protein sequence ID" value="RXH91832.1"/>
    <property type="molecule type" value="Genomic_DNA"/>
</dbReference>
<evidence type="ECO:0000313" key="3">
    <source>
        <dbReference type="Proteomes" id="UP000290289"/>
    </source>
</evidence>
<keyword evidence="1" id="KW-0812">Transmembrane</keyword>
<feature type="transmembrane region" description="Helical" evidence="1">
    <location>
        <begin position="35"/>
        <end position="54"/>
    </location>
</feature>
<dbReference type="AlphaFoldDB" id="A0A498JDN3"/>
<sequence length="146" mass="16792">MWMAKDRLMKIHRSSCHFLSHFLQLYPPMEPNLNLILLAFLHGAFIVCILLLVISAALTCLLFIFALGLFSILLDDLYHIYLLSCFYFETVVMPNLEHGFVVIVYKLLCHAVAIFLASNSFSECKVSRIKVKARRVMHFIDGLRPS</sequence>
<accession>A0A498JDN3</accession>
<feature type="transmembrane region" description="Helical" evidence="1">
    <location>
        <begin position="61"/>
        <end position="82"/>
    </location>
</feature>
<protein>
    <submittedName>
        <fullName evidence="2">Uncharacterized protein</fullName>
    </submittedName>
</protein>
<proteinExistence type="predicted"/>
<reference evidence="2 3" key="1">
    <citation type="submission" date="2018-10" db="EMBL/GenBank/DDBJ databases">
        <title>A high-quality apple genome assembly.</title>
        <authorList>
            <person name="Hu J."/>
        </authorList>
    </citation>
    <scope>NUCLEOTIDE SEQUENCE [LARGE SCALE GENOMIC DNA]</scope>
    <source>
        <strain evidence="3">cv. HFTH1</strain>
        <tissue evidence="2">Young leaf</tissue>
    </source>
</reference>
<keyword evidence="3" id="KW-1185">Reference proteome</keyword>
<dbReference type="Proteomes" id="UP000290289">
    <property type="component" value="Chromosome 8"/>
</dbReference>
<comment type="caution">
    <text evidence="2">The sequence shown here is derived from an EMBL/GenBank/DDBJ whole genome shotgun (WGS) entry which is preliminary data.</text>
</comment>
<evidence type="ECO:0000256" key="1">
    <source>
        <dbReference type="SAM" id="Phobius"/>
    </source>
</evidence>
<keyword evidence="1" id="KW-0472">Membrane</keyword>
<feature type="transmembrane region" description="Helical" evidence="1">
    <location>
        <begin position="102"/>
        <end position="122"/>
    </location>
</feature>
<name>A0A498JDN3_MALDO</name>
<organism evidence="2 3">
    <name type="scientific">Malus domestica</name>
    <name type="common">Apple</name>
    <name type="synonym">Pyrus malus</name>
    <dbReference type="NCBI Taxonomy" id="3750"/>
    <lineage>
        <taxon>Eukaryota</taxon>
        <taxon>Viridiplantae</taxon>
        <taxon>Streptophyta</taxon>
        <taxon>Embryophyta</taxon>
        <taxon>Tracheophyta</taxon>
        <taxon>Spermatophyta</taxon>
        <taxon>Magnoliopsida</taxon>
        <taxon>eudicotyledons</taxon>
        <taxon>Gunneridae</taxon>
        <taxon>Pentapetalae</taxon>
        <taxon>rosids</taxon>
        <taxon>fabids</taxon>
        <taxon>Rosales</taxon>
        <taxon>Rosaceae</taxon>
        <taxon>Amygdaloideae</taxon>
        <taxon>Maleae</taxon>
        <taxon>Malus</taxon>
    </lineage>
</organism>
<gene>
    <name evidence="2" type="ORF">DVH24_020855</name>
</gene>